<feature type="compositionally biased region" description="Low complexity" evidence="12">
    <location>
        <begin position="666"/>
        <end position="676"/>
    </location>
</feature>
<evidence type="ECO:0000256" key="2">
    <source>
        <dbReference type="ARBA" id="ARBA00009487"/>
    </source>
</evidence>
<evidence type="ECO:0000256" key="11">
    <source>
        <dbReference type="ARBA" id="ARBA00033013"/>
    </source>
</evidence>
<sequence>LVKGGKKPDSTKSSKQGASMSVQASEEKPKVSQLAKTEGSKSVSSTSKDKATSGHSAKSSGDTYQKQQQAQTAVSQQDKMGLGWTKTAEVDTKETSPAKSPSISSTSIQKTTDPKLQAPVKASTAVSVSAGKSDAKGEDPFDLLAGTLPSEAPDNSAPIFTGPEVKESDATKTKAERVGEKEESIPPDYRFKEQPDPKDKGKVASSSTGPGSKPKATEKSMTEGDILESLSADFTQTSPALISKCSAPTSHSAALPSKQPQEFLKASTAAPVSADKSAAKDEDPFDLLAGTLPSEAPDNSGPKFTGPPVKESDATKKKAERVGEKEESIPPDYRFKEQPDPKALLKASTAAPVSAGKSDAKESDATKKKPERVGETEESIPPDYRFKEQPDPKAPVKASTAASVSASKSDTKGDDPFDLLAGTLPSEAPDNSGPKFTGPPVKESDATKKKAERVGEKEESIPPDYRFKEQPDPKDKGKVASSSTGPGAKPKGTEKSMTEGDVLDTLSADFIQRSPAPISKCSAPTSHSAAPLSKQPQALLKASKAAPVSAGKSDAKGEDPFDLLAGSLPSQAPDNSGPKYTGPPVKESDATKKKAERVGEKEESIPPDYRFKEQPDPKDKGKVASSSTGPGAKPKATEKSMTEGDVLDTLSADFIQRSAAPISKCSAPTSHSAAPPSLQPQGQDPFDLLADTLPSEASANSAHRYTGPEVKVQSKIVS</sequence>
<evidence type="ECO:0000256" key="9">
    <source>
        <dbReference type="ARBA" id="ARBA00022843"/>
    </source>
</evidence>
<evidence type="ECO:0000256" key="7">
    <source>
        <dbReference type="ARBA" id="ARBA00022704"/>
    </source>
</evidence>
<feature type="compositionally biased region" description="Basic and acidic residues" evidence="12">
    <location>
        <begin position="358"/>
        <end position="375"/>
    </location>
</feature>
<dbReference type="PANTHER" id="PTHR10077:SF0">
    <property type="entry name" value="CALPASTATIN"/>
    <property type="match status" value="1"/>
</dbReference>
<gene>
    <name evidence="13" type="ORF">scyTo_0010121</name>
</gene>
<comment type="function">
    <text evidence="1">Specific inhibition of calpain (calcium-dependent cysteine protease). Plays a key role in postmortem tenderization of meat and have been proposed to be involved in muscle protein degradation in living tissue.</text>
</comment>
<keyword evidence="6" id="KW-0646">Protease inhibitor</keyword>
<evidence type="ECO:0000313" key="13">
    <source>
        <dbReference type="EMBL" id="GCB66600.1"/>
    </source>
</evidence>
<feature type="compositionally biased region" description="Basic and acidic residues" evidence="12">
    <location>
        <begin position="164"/>
        <end position="202"/>
    </location>
</feature>
<dbReference type="GO" id="GO:0005737">
    <property type="term" value="C:cytoplasm"/>
    <property type="evidence" value="ECO:0007669"/>
    <property type="project" value="TreeGrafter"/>
</dbReference>
<feature type="compositionally biased region" description="Basic and acidic residues" evidence="12">
    <location>
        <begin position="586"/>
        <end position="622"/>
    </location>
</feature>
<feature type="non-terminal residue" evidence="13">
    <location>
        <position position="1"/>
    </location>
</feature>
<feature type="compositionally biased region" description="Basic and acidic residues" evidence="12">
    <location>
        <begin position="442"/>
        <end position="478"/>
    </location>
</feature>
<dbReference type="Proteomes" id="UP000288216">
    <property type="component" value="Unassembled WGS sequence"/>
</dbReference>
<feature type="region of interest" description="Disordered" evidence="12">
    <location>
        <begin position="663"/>
        <end position="718"/>
    </location>
</feature>
<dbReference type="STRING" id="75743.A0A401P0H4"/>
<dbReference type="PANTHER" id="PTHR10077">
    <property type="entry name" value="CALPASTATIN"/>
    <property type="match status" value="1"/>
</dbReference>
<keyword evidence="5" id="KW-0597">Phosphoprotein</keyword>
<dbReference type="Pfam" id="PF00748">
    <property type="entry name" value="Calpain_inhib"/>
    <property type="match status" value="5"/>
</dbReference>
<dbReference type="AlphaFoldDB" id="A0A401P0H4"/>
<feature type="compositionally biased region" description="Low complexity" evidence="12">
    <location>
        <begin position="65"/>
        <end position="77"/>
    </location>
</feature>
<feature type="compositionally biased region" description="Polar residues" evidence="12">
    <location>
        <begin position="13"/>
        <end position="24"/>
    </location>
</feature>
<dbReference type="GO" id="GO:0010859">
    <property type="term" value="F:calcium-dependent cysteine-type endopeptidase inhibitor activity"/>
    <property type="evidence" value="ECO:0007669"/>
    <property type="project" value="TreeGrafter"/>
</dbReference>
<dbReference type="OrthoDB" id="8926414at2759"/>
<feature type="compositionally biased region" description="Basic and acidic residues" evidence="12">
    <location>
        <begin position="310"/>
        <end position="340"/>
    </location>
</feature>
<feature type="compositionally biased region" description="Basic and acidic residues" evidence="12">
    <location>
        <begin position="1"/>
        <end position="12"/>
    </location>
</feature>
<keyword evidence="9" id="KW-0832">Ubl conjugation</keyword>
<evidence type="ECO:0000313" key="14">
    <source>
        <dbReference type="Proteomes" id="UP000288216"/>
    </source>
</evidence>
<proteinExistence type="inferred from homology"/>
<evidence type="ECO:0000256" key="3">
    <source>
        <dbReference type="ARBA" id="ARBA00017619"/>
    </source>
</evidence>
<name>A0A401P0H4_SCYTO</name>
<reference evidence="13 14" key="1">
    <citation type="journal article" date="2018" name="Nat. Ecol. Evol.">
        <title>Shark genomes provide insights into elasmobranch evolution and the origin of vertebrates.</title>
        <authorList>
            <person name="Hara Y"/>
            <person name="Yamaguchi K"/>
            <person name="Onimaru K"/>
            <person name="Kadota M"/>
            <person name="Koyanagi M"/>
            <person name="Keeley SD"/>
            <person name="Tatsumi K"/>
            <person name="Tanaka K"/>
            <person name="Motone F"/>
            <person name="Kageyama Y"/>
            <person name="Nozu R"/>
            <person name="Adachi N"/>
            <person name="Nishimura O"/>
            <person name="Nakagawa R"/>
            <person name="Tanegashima C"/>
            <person name="Kiyatake I"/>
            <person name="Matsumoto R"/>
            <person name="Murakumo K"/>
            <person name="Nishida K"/>
            <person name="Terakita A"/>
            <person name="Kuratani S"/>
            <person name="Sato K"/>
            <person name="Hyodo S Kuraku.S."/>
        </authorList>
    </citation>
    <scope>NUCLEOTIDE SEQUENCE [LARGE SCALE GENOMIC DNA]</scope>
</reference>
<feature type="compositionally biased region" description="Low complexity" evidence="12">
    <location>
        <begin position="97"/>
        <end position="111"/>
    </location>
</feature>
<evidence type="ECO:0000256" key="8">
    <source>
        <dbReference type="ARBA" id="ARBA00022737"/>
    </source>
</evidence>
<keyword evidence="4" id="KW-1017">Isopeptide bond</keyword>
<organism evidence="13 14">
    <name type="scientific">Scyliorhinus torazame</name>
    <name type="common">Cloudy catshark</name>
    <name type="synonym">Catulus torazame</name>
    <dbReference type="NCBI Taxonomy" id="75743"/>
    <lineage>
        <taxon>Eukaryota</taxon>
        <taxon>Metazoa</taxon>
        <taxon>Chordata</taxon>
        <taxon>Craniata</taxon>
        <taxon>Vertebrata</taxon>
        <taxon>Chondrichthyes</taxon>
        <taxon>Elasmobranchii</taxon>
        <taxon>Galeomorphii</taxon>
        <taxon>Galeoidea</taxon>
        <taxon>Carcharhiniformes</taxon>
        <taxon>Scyliorhinidae</taxon>
        <taxon>Scyliorhinus</taxon>
    </lineage>
</organism>
<feature type="compositionally biased region" description="Polar residues" evidence="12">
    <location>
        <begin position="53"/>
        <end position="64"/>
    </location>
</feature>
<comment type="similarity">
    <text evidence="2">Belongs to the protease inhibitor I27 (calpastatin) family.</text>
</comment>
<evidence type="ECO:0000256" key="1">
    <source>
        <dbReference type="ARBA" id="ARBA00002637"/>
    </source>
</evidence>
<comment type="caution">
    <text evidence="13">The sequence shown here is derived from an EMBL/GenBank/DDBJ whole genome shotgun (WGS) entry which is preliminary data.</text>
</comment>
<dbReference type="InterPro" id="IPR001259">
    <property type="entry name" value="Prot_inh_calpain"/>
</dbReference>
<evidence type="ECO:0000256" key="5">
    <source>
        <dbReference type="ARBA" id="ARBA00022553"/>
    </source>
</evidence>
<protein>
    <recommendedName>
        <fullName evidence="3">Calpastatin</fullName>
    </recommendedName>
    <alternativeName>
        <fullName evidence="11">Calpain inhibitor</fullName>
    </alternativeName>
</protein>
<keyword evidence="7" id="KW-0789">Thiol protease inhibitor</keyword>
<feature type="region of interest" description="Disordered" evidence="12">
    <location>
        <begin position="1"/>
        <end position="232"/>
    </location>
</feature>
<dbReference type="EMBL" id="BFAA01004301">
    <property type="protein sequence ID" value="GCB66600.1"/>
    <property type="molecule type" value="Genomic_DNA"/>
</dbReference>
<evidence type="ECO:0000256" key="10">
    <source>
        <dbReference type="ARBA" id="ARBA00022990"/>
    </source>
</evidence>
<feature type="region of interest" description="Disordered" evidence="12">
    <location>
        <begin position="245"/>
        <end position="644"/>
    </location>
</feature>
<keyword evidence="8" id="KW-0677">Repeat</keyword>
<keyword evidence="14" id="KW-1185">Reference proteome</keyword>
<evidence type="ECO:0000256" key="12">
    <source>
        <dbReference type="SAM" id="MobiDB-lite"/>
    </source>
</evidence>
<dbReference type="InterPro" id="IPR026998">
    <property type="entry name" value="Calpastatin"/>
</dbReference>
<accession>A0A401P0H4</accession>
<dbReference type="OMA" id="MCTIQSA"/>
<feature type="compositionally biased region" description="Low complexity" evidence="12">
    <location>
        <begin position="395"/>
        <end position="408"/>
    </location>
</feature>
<evidence type="ECO:0000256" key="6">
    <source>
        <dbReference type="ARBA" id="ARBA00022690"/>
    </source>
</evidence>
<keyword evidence="10" id="KW-0007">Acetylation</keyword>
<evidence type="ECO:0000256" key="4">
    <source>
        <dbReference type="ARBA" id="ARBA00022499"/>
    </source>
</evidence>